<dbReference type="EMBL" id="MBEW02000023">
    <property type="protein sequence ID" value="RDY20681.1"/>
    <property type="molecule type" value="Genomic_DNA"/>
</dbReference>
<comment type="caution">
    <text evidence="1">The sequence shown here is derived from an EMBL/GenBank/DDBJ whole genome shotgun (WGS) entry which is preliminary data.</text>
</comment>
<accession>A0A371IJM7</accession>
<reference evidence="1 2" key="1">
    <citation type="journal article" date="2016" name="Genome Announc.">
        <title>Draft Genome Sequence of Criibacterium bergeronii gen. nov., sp. nov., Strain CCRI-22567T, Isolated from a Vaginal Sample from a Woman with Bacterial Vaginosis.</title>
        <authorList>
            <person name="Maheux A.F."/>
            <person name="Berube E."/>
            <person name="Boudreau D.K."/>
            <person name="Raymond F."/>
            <person name="Corbeil J."/>
            <person name="Roy P.H."/>
            <person name="Boissinot M."/>
            <person name="Omar R.F."/>
        </authorList>
    </citation>
    <scope>NUCLEOTIDE SEQUENCE [LARGE SCALE GENOMIC DNA]</scope>
    <source>
        <strain evidence="1 2">CCRI-22567</strain>
    </source>
</reference>
<name>A0A371IJM7_9FIRM</name>
<gene>
    <name evidence="1" type="ORF">BBG48_008725</name>
</gene>
<dbReference type="Proteomes" id="UP000093352">
    <property type="component" value="Unassembled WGS sequence"/>
</dbReference>
<dbReference type="STRING" id="1871336.BBG48_04985"/>
<dbReference type="Pfam" id="PF12640">
    <property type="entry name" value="UPF0489"/>
    <property type="match status" value="1"/>
</dbReference>
<protein>
    <submittedName>
        <fullName evidence="1">Uncharacterized protein</fullName>
    </submittedName>
</protein>
<dbReference type="InterPro" id="IPR024131">
    <property type="entry name" value="UPF0489"/>
</dbReference>
<keyword evidence="2" id="KW-1185">Reference proteome</keyword>
<organism evidence="1 2">
    <name type="scientific">Criibacterium bergeronii</name>
    <dbReference type="NCBI Taxonomy" id="1871336"/>
    <lineage>
        <taxon>Bacteria</taxon>
        <taxon>Bacillati</taxon>
        <taxon>Bacillota</taxon>
        <taxon>Clostridia</taxon>
        <taxon>Peptostreptococcales</taxon>
        <taxon>Filifactoraceae</taxon>
        <taxon>Criibacterium</taxon>
    </lineage>
</organism>
<sequence length="247" mass="29172">MYGGFYIEQCCGNNFFSYDKREDKKIYVAPLIKIEANLSDVKKYFLEGNSTAFAEFDEEKNKLIQIKGIKNFLYFEYLGKKIYIFDNHNHAFYFIKTNYSGTPLPLIHFDQHKDMREPNLLYKEFIKKNSDNAIDLDLYYTNYELDVGNFIVPLLKENIISEVKIIDSSYKLEEINKQIMGIQDAILDIDLDFFSRDMEYLNDELKIAAISRCFDRASIVTIATSPYFIEFERAKKYLFEILKQTFG</sequence>
<proteinExistence type="predicted"/>
<dbReference type="AlphaFoldDB" id="A0A371IJM7"/>
<dbReference type="RefSeq" id="WP_068913964.1">
    <property type="nucleotide sequence ID" value="NZ_MBEW02000023.1"/>
</dbReference>
<evidence type="ECO:0000313" key="2">
    <source>
        <dbReference type="Proteomes" id="UP000093352"/>
    </source>
</evidence>
<evidence type="ECO:0000313" key="1">
    <source>
        <dbReference type="EMBL" id="RDY20681.1"/>
    </source>
</evidence>